<evidence type="ECO:0000313" key="10">
    <source>
        <dbReference type="EMBL" id="CAK8672141.1"/>
    </source>
</evidence>
<evidence type="ECO:0000256" key="9">
    <source>
        <dbReference type="RuleBase" id="RU363111"/>
    </source>
</evidence>
<feature type="transmembrane region" description="Helical" evidence="9">
    <location>
        <begin position="103"/>
        <end position="123"/>
    </location>
</feature>
<feature type="transmembrane region" description="Helical" evidence="9">
    <location>
        <begin position="70"/>
        <end position="91"/>
    </location>
</feature>
<dbReference type="EMBL" id="CAWYQH010000001">
    <property type="protein sequence ID" value="CAK8672141.1"/>
    <property type="molecule type" value="Genomic_DNA"/>
</dbReference>
<comment type="function">
    <text evidence="1 9">May be involved in fusion of retrograde transport vesicles derived from an endocytic compartment with the Golgi complex.</text>
</comment>
<evidence type="ECO:0000256" key="4">
    <source>
        <dbReference type="ARBA" id="ARBA00022692"/>
    </source>
</evidence>
<keyword evidence="4 9" id="KW-0812">Transmembrane</keyword>
<evidence type="ECO:0000256" key="3">
    <source>
        <dbReference type="ARBA" id="ARBA00022448"/>
    </source>
</evidence>
<accession>A0ABP0EZY4</accession>
<feature type="transmembrane region" description="Helical" evidence="9">
    <location>
        <begin position="43"/>
        <end position="64"/>
    </location>
</feature>
<reference evidence="10 11" key="1">
    <citation type="submission" date="2024-02" db="EMBL/GenBank/DDBJ databases">
        <authorList>
            <person name="Daric V."/>
            <person name="Darras S."/>
        </authorList>
    </citation>
    <scope>NUCLEOTIDE SEQUENCE [LARGE SCALE GENOMIC DNA]</scope>
</reference>
<keyword evidence="3 9" id="KW-0813">Transport</keyword>
<evidence type="ECO:0000313" key="11">
    <source>
        <dbReference type="Proteomes" id="UP001642483"/>
    </source>
</evidence>
<keyword evidence="5 9" id="KW-0653">Protein transport</keyword>
<keyword evidence="11" id="KW-1185">Reference proteome</keyword>
<organism evidence="10 11">
    <name type="scientific">Clavelina lepadiformis</name>
    <name type="common">Light-bulb sea squirt</name>
    <name type="synonym">Ascidia lepadiformis</name>
    <dbReference type="NCBI Taxonomy" id="159417"/>
    <lineage>
        <taxon>Eukaryota</taxon>
        <taxon>Metazoa</taxon>
        <taxon>Chordata</taxon>
        <taxon>Tunicata</taxon>
        <taxon>Ascidiacea</taxon>
        <taxon>Aplousobranchia</taxon>
        <taxon>Clavelinidae</taxon>
        <taxon>Clavelina</taxon>
    </lineage>
</organism>
<dbReference type="InterPro" id="IPR011691">
    <property type="entry name" value="Vesicle_transpt_SFT2"/>
</dbReference>
<gene>
    <name evidence="10" type="ORF">CVLEPA_LOCUS1131</name>
</gene>
<dbReference type="PANTHER" id="PTHR23137:SF6">
    <property type="entry name" value="VESICLE TRANSPORT PROTEIN"/>
    <property type="match status" value="1"/>
</dbReference>
<evidence type="ECO:0000256" key="5">
    <source>
        <dbReference type="ARBA" id="ARBA00022927"/>
    </source>
</evidence>
<keyword evidence="7 9" id="KW-0472">Membrane</keyword>
<evidence type="ECO:0000256" key="7">
    <source>
        <dbReference type="ARBA" id="ARBA00023136"/>
    </source>
</evidence>
<dbReference type="PANTHER" id="PTHR23137">
    <property type="entry name" value="VESICLE TRANSPORT PROTEIN-RELATED"/>
    <property type="match status" value="1"/>
</dbReference>
<comment type="caution">
    <text evidence="10">The sequence shown here is derived from an EMBL/GenBank/DDBJ whole genome shotgun (WGS) entry which is preliminary data.</text>
</comment>
<evidence type="ECO:0000256" key="6">
    <source>
        <dbReference type="ARBA" id="ARBA00022989"/>
    </source>
</evidence>
<dbReference type="Pfam" id="PF04178">
    <property type="entry name" value="Got1"/>
    <property type="match status" value="1"/>
</dbReference>
<sequence>MDKLRKVLNGQENDGGESGLVTSVTGGGDSCCPSLSWETRIKGFIACCALGILMSVLGAILFFWSTTAFAFLYTIGTLTAIGSTLFLRGPMSQMKSMFKETRIFATIVMLLMIVLTVCAAAWWHNGGLCILFCVLQFLAFAWYSISYIPFARDTVKKCFTSCIS</sequence>
<comment type="subcellular location">
    <subcellularLocation>
        <location evidence="2 9">Membrane</location>
        <topology evidence="2 9">Multi-pass membrane protein</topology>
    </subcellularLocation>
</comment>
<evidence type="ECO:0000256" key="8">
    <source>
        <dbReference type="ARBA" id="ARBA00025800"/>
    </source>
</evidence>
<proteinExistence type="inferred from homology"/>
<evidence type="ECO:0000256" key="2">
    <source>
        <dbReference type="ARBA" id="ARBA00004141"/>
    </source>
</evidence>
<keyword evidence="6 9" id="KW-1133">Transmembrane helix</keyword>
<name>A0ABP0EZY4_CLALP</name>
<comment type="similarity">
    <text evidence="8 9">Belongs to the SFT2 family.</text>
</comment>
<dbReference type="InterPro" id="IPR007305">
    <property type="entry name" value="Vesicle_transpt_Got1/SFT2"/>
</dbReference>
<feature type="transmembrane region" description="Helical" evidence="9">
    <location>
        <begin position="129"/>
        <end position="150"/>
    </location>
</feature>
<protein>
    <recommendedName>
        <fullName evidence="9">Vesicle transport protein</fullName>
    </recommendedName>
</protein>
<dbReference type="Proteomes" id="UP001642483">
    <property type="component" value="Unassembled WGS sequence"/>
</dbReference>
<evidence type="ECO:0000256" key="1">
    <source>
        <dbReference type="ARBA" id="ARBA00003566"/>
    </source>
</evidence>